<dbReference type="SUPFAM" id="SSF52266">
    <property type="entry name" value="SGNH hydrolase"/>
    <property type="match status" value="1"/>
</dbReference>
<dbReference type="Pfam" id="PF03629">
    <property type="entry name" value="SASA"/>
    <property type="match status" value="1"/>
</dbReference>
<dbReference type="KEGG" id="fbm:MQE35_14640"/>
<feature type="domain" description="Sialate O-acetylesterase" evidence="2">
    <location>
        <begin position="43"/>
        <end position="270"/>
    </location>
</feature>
<evidence type="ECO:0000313" key="4">
    <source>
        <dbReference type="Proteomes" id="UP000831290"/>
    </source>
</evidence>
<dbReference type="Gene3D" id="3.40.50.1110">
    <property type="entry name" value="SGNH hydrolase"/>
    <property type="match status" value="1"/>
</dbReference>
<dbReference type="AlphaFoldDB" id="A0A9E6ZSC0"/>
<name>A0A9E6ZSC0_9FLAO</name>
<protein>
    <submittedName>
        <fullName evidence="3">Sialate O-acetylesterase</fullName>
    </submittedName>
</protein>
<dbReference type="InterPro" id="IPR036514">
    <property type="entry name" value="SGNH_hydro_sf"/>
</dbReference>
<dbReference type="GO" id="GO:0016788">
    <property type="term" value="F:hydrolase activity, acting on ester bonds"/>
    <property type="evidence" value="ECO:0007669"/>
    <property type="project" value="UniProtKB-ARBA"/>
</dbReference>
<evidence type="ECO:0000313" key="3">
    <source>
        <dbReference type="EMBL" id="UOB16963.1"/>
    </source>
</evidence>
<sequence>MKSPIITIMFFFLSFVYSQEDISKSYFPKTEEKVDKMPPKENVWIFIMAGQSNMAGRARISPSDTIPNSRVITINKNNEWVYAKEPLHFYEPEKAGLDCGLSFGNELAKRTRDHITIALIPCAVGGSSAKQWLNDQIHRDVKLLSNFKEKVDLAKQYGTIKGILWHQGESDAVPSALPAYKERLPQLFKIFRDYIENPDMIIMAANLGLFASEYDQIRWDAINAVINLMPYKDRKLYPVSSQGLTDKGDKLHFDANSQRELGKRFALTYISVLSRKK</sequence>
<dbReference type="EMBL" id="CP094358">
    <property type="protein sequence ID" value="UOB16963.1"/>
    <property type="molecule type" value="Genomic_DNA"/>
</dbReference>
<dbReference type="InterPro" id="IPR005181">
    <property type="entry name" value="SASA"/>
</dbReference>
<dbReference type="InterPro" id="IPR052940">
    <property type="entry name" value="Carb_Esterase_6"/>
</dbReference>
<evidence type="ECO:0000259" key="2">
    <source>
        <dbReference type="Pfam" id="PF03629"/>
    </source>
</evidence>
<keyword evidence="1" id="KW-0378">Hydrolase</keyword>
<proteinExistence type="predicted"/>
<keyword evidence="4" id="KW-1185">Reference proteome</keyword>
<dbReference type="PANTHER" id="PTHR31988">
    <property type="entry name" value="ESTERASE, PUTATIVE (DUF303)-RELATED"/>
    <property type="match status" value="1"/>
</dbReference>
<dbReference type="RefSeq" id="WP_255842220.1">
    <property type="nucleotide sequence ID" value="NZ_CP094358.1"/>
</dbReference>
<evidence type="ECO:0000256" key="1">
    <source>
        <dbReference type="ARBA" id="ARBA00022801"/>
    </source>
</evidence>
<gene>
    <name evidence="3" type="ORF">MQE35_14640</name>
</gene>
<reference evidence="3" key="1">
    <citation type="submission" date="2022-03" db="EMBL/GenBank/DDBJ databases">
        <title>Description of Abyssus ytuae gen. nov., sp. nov., a novel member of the family Flavobacteriaceae isolated from the sediment of Mariana Trench.</title>
        <authorList>
            <person name="Zhang J."/>
            <person name="Xu X."/>
        </authorList>
    </citation>
    <scope>NUCLEOTIDE SEQUENCE</scope>
    <source>
        <strain evidence="3">MT3330</strain>
    </source>
</reference>
<dbReference type="PANTHER" id="PTHR31988:SF19">
    <property type="entry name" value="9-O-ACETYL-N-ACETYLNEURAMINIC ACID DEACETYLASE-RELATED"/>
    <property type="match status" value="1"/>
</dbReference>
<dbReference type="Proteomes" id="UP000831290">
    <property type="component" value="Chromosome"/>
</dbReference>
<accession>A0A9E6ZSC0</accession>
<organism evidence="3 4">
    <name type="scientific">Abyssalbus ytuae</name>
    <dbReference type="NCBI Taxonomy" id="2926907"/>
    <lineage>
        <taxon>Bacteria</taxon>
        <taxon>Pseudomonadati</taxon>
        <taxon>Bacteroidota</taxon>
        <taxon>Flavobacteriia</taxon>
        <taxon>Flavobacteriales</taxon>
        <taxon>Flavobacteriaceae</taxon>
        <taxon>Abyssalbus</taxon>
    </lineage>
</organism>